<dbReference type="PANTHER" id="PTHR47718">
    <property type="entry name" value="OS01G0519700 PROTEIN"/>
    <property type="match status" value="1"/>
</dbReference>
<dbReference type="PANTHER" id="PTHR47718:SF15">
    <property type="entry name" value="PROTEIN FAR1-RELATED SEQUENCE 5-LIKE"/>
    <property type="match status" value="1"/>
</dbReference>
<protein>
    <submittedName>
        <fullName evidence="3">Protein FAR1-RELATED SEQUENCE 5-like</fullName>
    </submittedName>
</protein>
<name>A0A1U7YTP3_NELNU</name>
<keyword evidence="2" id="KW-1185">Reference proteome</keyword>
<dbReference type="eggNOG" id="ENOG502RYFA">
    <property type="taxonomic scope" value="Eukaryota"/>
</dbReference>
<dbReference type="GeneID" id="104585795"/>
<proteinExistence type="predicted"/>
<feature type="domain" description="MULE transposase" evidence="1">
    <location>
        <begin position="31"/>
        <end position="125"/>
    </location>
</feature>
<accession>A0A1U7YTP3</accession>
<dbReference type="KEGG" id="nnu:104585795"/>
<dbReference type="InterPro" id="IPR018289">
    <property type="entry name" value="MULE_transposase_dom"/>
</dbReference>
<organism evidence="2 3">
    <name type="scientific">Nelumbo nucifera</name>
    <name type="common">Sacred lotus</name>
    <dbReference type="NCBI Taxonomy" id="4432"/>
    <lineage>
        <taxon>Eukaryota</taxon>
        <taxon>Viridiplantae</taxon>
        <taxon>Streptophyta</taxon>
        <taxon>Embryophyta</taxon>
        <taxon>Tracheophyta</taxon>
        <taxon>Spermatophyta</taxon>
        <taxon>Magnoliopsida</taxon>
        <taxon>Proteales</taxon>
        <taxon>Nelumbonaceae</taxon>
        <taxon>Nelumbo</taxon>
    </lineage>
</organism>
<gene>
    <name evidence="3" type="primary">LOC104585795</name>
</gene>
<dbReference type="OrthoDB" id="1426481at2759"/>
<evidence type="ECO:0000313" key="2">
    <source>
        <dbReference type="Proteomes" id="UP000189703"/>
    </source>
</evidence>
<sequence length="321" mass="38074">MKKWTELTTEDIMGMEFEDVDAAYYSCFGDVLVFASTYRTNVYHKPLVIFIGVNNYHQIIVFACALLADETIESYDWTLNTFLKAMDEKISGSIINDGDRAMANSIKRILLQCPYRLCSWNLSRNAMANVKIEGFVNEFNRCMYLERSLEEFELAWETMITRYNLSANEWVHEIYGKQKQWDEAYLRGYFFVGMRSTQRCESQIAYYNRYLQVKCNLNEFIHHFELALAHNRSREAKEDYESRMTQPIIGNPLRSYQVQMVAKYTKSSYVEFYKELVKDESHVVVDIQRHGEQQSTYTISEFLHPKHIWIVLYDDIEKNTR</sequence>
<dbReference type="STRING" id="4432.A0A1U7YTP3"/>
<dbReference type="AlphaFoldDB" id="A0A1U7YTP3"/>
<reference evidence="3" key="1">
    <citation type="submission" date="2025-08" db="UniProtKB">
        <authorList>
            <consortium name="RefSeq"/>
        </authorList>
    </citation>
    <scope>IDENTIFICATION</scope>
</reference>
<dbReference type="Pfam" id="PF10551">
    <property type="entry name" value="MULE"/>
    <property type="match status" value="1"/>
</dbReference>
<dbReference type="OMA" id="ANEWVHE"/>
<dbReference type="Proteomes" id="UP000189703">
    <property type="component" value="Unplaced"/>
</dbReference>
<dbReference type="RefSeq" id="XP_010241097.1">
    <property type="nucleotide sequence ID" value="XM_010242795.1"/>
</dbReference>
<evidence type="ECO:0000313" key="3">
    <source>
        <dbReference type="RefSeq" id="XP_010241097.1"/>
    </source>
</evidence>
<evidence type="ECO:0000259" key="1">
    <source>
        <dbReference type="Pfam" id="PF10551"/>
    </source>
</evidence>
<dbReference type="InParanoid" id="A0A1U7YTP3"/>